<accession>A0A820BZN6</accession>
<comment type="caution">
    <text evidence="2">The sequence shown here is derived from an EMBL/GenBank/DDBJ whole genome shotgun (WGS) entry which is preliminary data.</text>
</comment>
<sequence>TIHQAFDDAYQTLSKVDINAALEKKKITTINKVSSFIKNQFEKKNKKLSYDDNETYSSDDEPSEELETNIKIILNSDDENSSEDDEEEDLPSISASGKYRFDGMRVINSVSPALSDSYFSVEIDGEKKYIHKQTACWLLTDSKDNLSADRLKRVQQSGR</sequence>
<dbReference type="AlphaFoldDB" id="A0A820BZN6"/>
<protein>
    <submittedName>
        <fullName evidence="2">Uncharacterized protein</fullName>
    </submittedName>
</protein>
<evidence type="ECO:0000313" key="2">
    <source>
        <dbReference type="EMBL" id="CAF4214514.1"/>
    </source>
</evidence>
<dbReference type="EMBL" id="CAJOBF010006746">
    <property type="protein sequence ID" value="CAF4214514.1"/>
    <property type="molecule type" value="Genomic_DNA"/>
</dbReference>
<reference evidence="2" key="1">
    <citation type="submission" date="2021-02" db="EMBL/GenBank/DDBJ databases">
        <authorList>
            <person name="Nowell W R."/>
        </authorList>
    </citation>
    <scope>NUCLEOTIDE SEQUENCE</scope>
</reference>
<evidence type="ECO:0000313" key="3">
    <source>
        <dbReference type="Proteomes" id="UP000663842"/>
    </source>
</evidence>
<name>A0A820BZN6_9BILA</name>
<gene>
    <name evidence="2" type="ORF">UXM345_LOCUS28746</name>
</gene>
<dbReference type="Proteomes" id="UP000663842">
    <property type="component" value="Unassembled WGS sequence"/>
</dbReference>
<feature type="region of interest" description="Disordered" evidence="1">
    <location>
        <begin position="74"/>
        <end position="95"/>
    </location>
</feature>
<proteinExistence type="predicted"/>
<organism evidence="2 3">
    <name type="scientific">Rotaria magnacalcarata</name>
    <dbReference type="NCBI Taxonomy" id="392030"/>
    <lineage>
        <taxon>Eukaryota</taxon>
        <taxon>Metazoa</taxon>
        <taxon>Spiralia</taxon>
        <taxon>Gnathifera</taxon>
        <taxon>Rotifera</taxon>
        <taxon>Eurotatoria</taxon>
        <taxon>Bdelloidea</taxon>
        <taxon>Philodinida</taxon>
        <taxon>Philodinidae</taxon>
        <taxon>Rotaria</taxon>
    </lineage>
</organism>
<evidence type="ECO:0000256" key="1">
    <source>
        <dbReference type="SAM" id="MobiDB-lite"/>
    </source>
</evidence>
<feature type="non-terminal residue" evidence="2">
    <location>
        <position position="1"/>
    </location>
</feature>
<feature type="compositionally biased region" description="Acidic residues" evidence="1">
    <location>
        <begin position="76"/>
        <end position="90"/>
    </location>
</feature>